<feature type="region of interest" description="Disordered" evidence="1">
    <location>
        <begin position="82"/>
        <end position="104"/>
    </location>
</feature>
<feature type="region of interest" description="Disordered" evidence="1">
    <location>
        <begin position="119"/>
        <end position="187"/>
    </location>
</feature>
<gene>
    <name evidence="2" type="ORF">GLAREA_03603</name>
</gene>
<organism evidence="2 3">
    <name type="scientific">Glarea lozoyensis (strain ATCC 20868 / MF5171)</name>
    <dbReference type="NCBI Taxonomy" id="1116229"/>
    <lineage>
        <taxon>Eukaryota</taxon>
        <taxon>Fungi</taxon>
        <taxon>Dikarya</taxon>
        <taxon>Ascomycota</taxon>
        <taxon>Pezizomycotina</taxon>
        <taxon>Leotiomycetes</taxon>
        <taxon>Helotiales</taxon>
        <taxon>Helotiaceae</taxon>
        <taxon>Glarea</taxon>
    </lineage>
</organism>
<name>S3DF76_GLAL2</name>
<keyword evidence="3" id="KW-1185">Reference proteome</keyword>
<dbReference type="GeneID" id="19462658"/>
<evidence type="ECO:0000313" key="2">
    <source>
        <dbReference type="EMBL" id="EPE30636.1"/>
    </source>
</evidence>
<evidence type="ECO:0000256" key="1">
    <source>
        <dbReference type="SAM" id="MobiDB-lite"/>
    </source>
</evidence>
<dbReference type="RefSeq" id="XP_008082047.1">
    <property type="nucleotide sequence ID" value="XM_008083856.1"/>
</dbReference>
<accession>S3DF76</accession>
<dbReference type="Proteomes" id="UP000016922">
    <property type="component" value="Unassembled WGS sequence"/>
</dbReference>
<feature type="compositionally biased region" description="Polar residues" evidence="1">
    <location>
        <begin position="136"/>
        <end position="156"/>
    </location>
</feature>
<evidence type="ECO:0000313" key="3">
    <source>
        <dbReference type="Proteomes" id="UP000016922"/>
    </source>
</evidence>
<dbReference type="AlphaFoldDB" id="S3DF76"/>
<reference evidence="2 3" key="1">
    <citation type="journal article" date="2013" name="BMC Genomics">
        <title>Genomics-driven discovery of the pneumocandin biosynthetic gene cluster in the fungus Glarea lozoyensis.</title>
        <authorList>
            <person name="Chen L."/>
            <person name="Yue Q."/>
            <person name="Zhang X."/>
            <person name="Xiang M."/>
            <person name="Wang C."/>
            <person name="Li S."/>
            <person name="Che Y."/>
            <person name="Ortiz-Lopez F.J."/>
            <person name="Bills G.F."/>
            <person name="Liu X."/>
            <person name="An Z."/>
        </authorList>
    </citation>
    <scope>NUCLEOTIDE SEQUENCE [LARGE SCALE GENOMIC DNA]</scope>
    <source>
        <strain evidence="3">ATCC 20868 / MF5171</strain>
    </source>
</reference>
<proteinExistence type="predicted"/>
<dbReference type="EMBL" id="KE145363">
    <property type="protein sequence ID" value="EPE30636.1"/>
    <property type="molecule type" value="Genomic_DNA"/>
</dbReference>
<dbReference type="KEGG" id="glz:GLAREA_03603"/>
<sequence length="259" mass="29202">MSSCYFNRERLFFNRSQIIGTKTIGCLLEHTAPLNQQLYEVYQRQVQWQAYHQAQAEASYNPQTPPQVPRHHQYADWQQQNGILDSPTPASKVHNHNPTPPYAEASYHVLDAGSTPKIHREISYPSADPKLLTREPYTTTTHPANSLSTANSLVTAPSTPPPTHLPSLFSHPDDQAPTPSSVSTVRPKKHNIKQYARHINESLTREKIAIARAEKTDERLNGDLGDILEEVEMLRGLKDRLCGMLGEIGEGLREGRIER</sequence>
<dbReference type="HOGENOM" id="CLU_1073826_0_0_1"/>
<protein>
    <submittedName>
        <fullName evidence="2">Uncharacterized protein</fullName>
    </submittedName>
</protein>